<name>A0A517S9I6_9PLAN</name>
<dbReference type="RefSeq" id="WP_197453832.1">
    <property type="nucleotide sequence ID" value="NZ_CP036271.1"/>
</dbReference>
<evidence type="ECO:0000313" key="2">
    <source>
        <dbReference type="Proteomes" id="UP000315700"/>
    </source>
</evidence>
<dbReference type="InterPro" id="IPR018777">
    <property type="entry name" value="Replication_initiator_prot_A"/>
</dbReference>
<keyword evidence="2" id="KW-1185">Reference proteome</keyword>
<dbReference type="Proteomes" id="UP000315700">
    <property type="component" value="Chromosome"/>
</dbReference>
<dbReference type="EMBL" id="CP036271">
    <property type="protein sequence ID" value="QDT52790.1"/>
    <property type="molecule type" value="Genomic_DNA"/>
</dbReference>
<protein>
    <submittedName>
        <fullName evidence="1">Replication initiator protein A</fullName>
    </submittedName>
</protein>
<dbReference type="Pfam" id="PF10134">
    <property type="entry name" value="RPA"/>
    <property type="match status" value="1"/>
</dbReference>
<accession>A0A517S9I6</accession>
<dbReference type="AlphaFoldDB" id="A0A517S9I6"/>
<organism evidence="1 2">
    <name type="scientific">Caulifigura coniformis</name>
    <dbReference type="NCBI Taxonomy" id="2527983"/>
    <lineage>
        <taxon>Bacteria</taxon>
        <taxon>Pseudomonadati</taxon>
        <taxon>Planctomycetota</taxon>
        <taxon>Planctomycetia</taxon>
        <taxon>Planctomycetales</taxon>
        <taxon>Planctomycetaceae</taxon>
        <taxon>Caulifigura</taxon>
    </lineage>
</organism>
<dbReference type="KEGG" id="ccos:Pan44_08020"/>
<evidence type="ECO:0000313" key="1">
    <source>
        <dbReference type="EMBL" id="QDT52790.1"/>
    </source>
</evidence>
<sequence>MGETERANLKTIEFDDSNRTLGTDELNLAEFPLAACGHRTNPNQKTLTFEDEIFDEGNQQLVHRKLIISASDAFGLPTPVDSDVLLVLMHLTNCRTRFQSPTVSFTRYELVKFLGWDNSGKSYRRLEESLQRWASVTLYYNRAWWDRSHRRWKSQTFHILESLDLRGKEGRSGPSDDGQSTFSWNSMLFSSFQSNHLKRLDLNTYFRLQIPAARQAYRFLDKRFYRSKRFEMDLRVFACEHVGLGRNYDSAQLKRKLQPALEELESIGFLVPEPTQTRFVRRRHGEWTISLLRQSKGDAVSAVAESQEPLVVELTDRGLRTSMAAALVREFPASRIAEKIELHDWMLERKDARISQNPAGYLAAAIREDYQPPRGFVTKAACDERTRKAQQRRLAEQKTAAAAVVDADAHQAAIRAWDEASSEQRAVAAEAALATGDSEAVAQYRKLENTPFAEMLLRQIVISHFKTLA</sequence>
<proteinExistence type="predicted"/>
<dbReference type="InParanoid" id="A0A517S9I6"/>
<reference evidence="1 2" key="1">
    <citation type="submission" date="2019-02" db="EMBL/GenBank/DDBJ databases">
        <title>Deep-cultivation of Planctomycetes and their phenomic and genomic characterization uncovers novel biology.</title>
        <authorList>
            <person name="Wiegand S."/>
            <person name="Jogler M."/>
            <person name="Boedeker C."/>
            <person name="Pinto D."/>
            <person name="Vollmers J."/>
            <person name="Rivas-Marin E."/>
            <person name="Kohn T."/>
            <person name="Peeters S.H."/>
            <person name="Heuer A."/>
            <person name="Rast P."/>
            <person name="Oberbeckmann S."/>
            <person name="Bunk B."/>
            <person name="Jeske O."/>
            <person name="Meyerdierks A."/>
            <person name="Storesund J.E."/>
            <person name="Kallscheuer N."/>
            <person name="Luecker S."/>
            <person name="Lage O.M."/>
            <person name="Pohl T."/>
            <person name="Merkel B.J."/>
            <person name="Hornburger P."/>
            <person name="Mueller R.-W."/>
            <person name="Bruemmer F."/>
            <person name="Labrenz M."/>
            <person name="Spormann A.M."/>
            <person name="Op den Camp H."/>
            <person name="Overmann J."/>
            <person name="Amann R."/>
            <person name="Jetten M.S.M."/>
            <person name="Mascher T."/>
            <person name="Medema M.H."/>
            <person name="Devos D.P."/>
            <person name="Kaster A.-K."/>
            <person name="Ovreas L."/>
            <person name="Rohde M."/>
            <person name="Galperin M.Y."/>
            <person name="Jogler C."/>
        </authorList>
    </citation>
    <scope>NUCLEOTIDE SEQUENCE [LARGE SCALE GENOMIC DNA]</scope>
    <source>
        <strain evidence="1 2">Pan44</strain>
    </source>
</reference>
<gene>
    <name evidence="1" type="ORF">Pan44_08020</name>
</gene>